<dbReference type="Pfam" id="PF23636">
    <property type="entry name" value="DUF7144"/>
    <property type="match status" value="1"/>
</dbReference>
<dbReference type="RefSeq" id="WP_110342985.1">
    <property type="nucleotide sequence ID" value="NZ_JBHVKT010000007.1"/>
</dbReference>
<dbReference type="EMBL" id="MASU01000015">
    <property type="protein sequence ID" value="PXY21556.1"/>
    <property type="molecule type" value="Genomic_DNA"/>
</dbReference>
<protein>
    <recommendedName>
        <fullName evidence="3">DUF7144 domain-containing protein</fullName>
    </recommendedName>
</protein>
<dbReference type="Proteomes" id="UP000247892">
    <property type="component" value="Unassembled WGS sequence"/>
</dbReference>
<evidence type="ECO:0000256" key="2">
    <source>
        <dbReference type="SAM" id="Phobius"/>
    </source>
</evidence>
<organism evidence="4 5">
    <name type="scientific">Prauserella flavalba</name>
    <dbReference type="NCBI Taxonomy" id="1477506"/>
    <lineage>
        <taxon>Bacteria</taxon>
        <taxon>Bacillati</taxon>
        <taxon>Actinomycetota</taxon>
        <taxon>Actinomycetes</taxon>
        <taxon>Pseudonocardiales</taxon>
        <taxon>Pseudonocardiaceae</taxon>
        <taxon>Prauserella</taxon>
    </lineage>
</organism>
<comment type="caution">
    <text evidence="4">The sequence shown here is derived from an EMBL/GenBank/DDBJ whole genome shotgun (WGS) entry which is preliminary data.</text>
</comment>
<feature type="compositionally biased region" description="Polar residues" evidence="1">
    <location>
        <begin position="1"/>
        <end position="13"/>
    </location>
</feature>
<accession>A0A318LFK6</accession>
<gene>
    <name evidence="4" type="ORF">BA062_32110</name>
</gene>
<keyword evidence="2" id="KW-1133">Transmembrane helix</keyword>
<feature type="transmembrane region" description="Helical" evidence="2">
    <location>
        <begin position="75"/>
        <end position="95"/>
    </location>
</feature>
<feature type="region of interest" description="Disordered" evidence="1">
    <location>
        <begin position="1"/>
        <end position="24"/>
    </location>
</feature>
<sequence>MTEQMQQDSRATSRGSTTPPERGTRRTPWVGWIWFAAIIMAMLGVFTLIYGLVAIFNDEFYTIGPEGLLLFDITAWGWIHLIIGAVAILTAFALLSGRMWARVLTVLIASVNAIAQLTFLAAYPAWSIIAIVLDILVIWAVVVHGREVDA</sequence>
<reference evidence="4 5" key="1">
    <citation type="submission" date="2016-07" db="EMBL/GenBank/DDBJ databases">
        <title>Draft genome sequence of Prauserella sp. YIM 121212, isolated from alkaline soil.</title>
        <authorList>
            <person name="Ruckert C."/>
            <person name="Albersmeier A."/>
            <person name="Jiang C.-L."/>
            <person name="Jiang Y."/>
            <person name="Kalinowski J."/>
            <person name="Schneider O."/>
            <person name="Winkler A."/>
            <person name="Zotchev S.B."/>
        </authorList>
    </citation>
    <scope>NUCLEOTIDE SEQUENCE [LARGE SCALE GENOMIC DNA]</scope>
    <source>
        <strain evidence="4 5">YIM 121212</strain>
    </source>
</reference>
<evidence type="ECO:0000259" key="3">
    <source>
        <dbReference type="Pfam" id="PF23636"/>
    </source>
</evidence>
<evidence type="ECO:0000313" key="4">
    <source>
        <dbReference type="EMBL" id="PXY21556.1"/>
    </source>
</evidence>
<feature type="transmembrane region" description="Helical" evidence="2">
    <location>
        <begin position="125"/>
        <end position="143"/>
    </location>
</feature>
<feature type="transmembrane region" description="Helical" evidence="2">
    <location>
        <begin position="100"/>
        <end position="119"/>
    </location>
</feature>
<feature type="transmembrane region" description="Helical" evidence="2">
    <location>
        <begin position="32"/>
        <end position="55"/>
    </location>
</feature>
<dbReference type="InterPro" id="IPR055568">
    <property type="entry name" value="DUF7144"/>
</dbReference>
<keyword evidence="2" id="KW-0472">Membrane</keyword>
<dbReference type="AlphaFoldDB" id="A0A318LFK6"/>
<evidence type="ECO:0000313" key="5">
    <source>
        <dbReference type="Proteomes" id="UP000247892"/>
    </source>
</evidence>
<dbReference type="OrthoDB" id="4482242at2"/>
<proteinExistence type="predicted"/>
<name>A0A318LFK6_9PSEU</name>
<keyword evidence="5" id="KW-1185">Reference proteome</keyword>
<keyword evidence="2" id="KW-0812">Transmembrane</keyword>
<evidence type="ECO:0000256" key="1">
    <source>
        <dbReference type="SAM" id="MobiDB-lite"/>
    </source>
</evidence>
<feature type="domain" description="DUF7144" evidence="3">
    <location>
        <begin position="32"/>
        <end position="146"/>
    </location>
</feature>